<keyword evidence="5 7" id="KW-0472">Membrane</keyword>
<evidence type="ECO:0000256" key="3">
    <source>
        <dbReference type="ARBA" id="ARBA00022692"/>
    </source>
</evidence>
<dbReference type="Proteomes" id="UP000292373">
    <property type="component" value="Unassembled WGS sequence"/>
</dbReference>
<evidence type="ECO:0000256" key="5">
    <source>
        <dbReference type="ARBA" id="ARBA00023136"/>
    </source>
</evidence>
<dbReference type="Pfam" id="PF01594">
    <property type="entry name" value="AI-2E_transport"/>
    <property type="match status" value="1"/>
</dbReference>
<dbReference type="GO" id="GO:0016020">
    <property type="term" value="C:membrane"/>
    <property type="evidence" value="ECO:0007669"/>
    <property type="project" value="UniProtKB-SubCell"/>
</dbReference>
<feature type="transmembrane region" description="Helical" evidence="7">
    <location>
        <begin position="303"/>
        <end position="329"/>
    </location>
</feature>
<feature type="transmembrane region" description="Helical" evidence="7">
    <location>
        <begin position="144"/>
        <end position="167"/>
    </location>
</feature>
<keyword evidence="3 7" id="KW-0812">Transmembrane</keyword>
<dbReference type="PANTHER" id="PTHR21716">
    <property type="entry name" value="TRANSMEMBRANE PROTEIN"/>
    <property type="match status" value="1"/>
</dbReference>
<feature type="region of interest" description="Disordered" evidence="6">
    <location>
        <begin position="348"/>
        <end position="373"/>
    </location>
</feature>
<protein>
    <submittedName>
        <fullName evidence="8">AI-2E family transporter</fullName>
    </submittedName>
</protein>
<feature type="transmembrane region" description="Helical" evidence="7">
    <location>
        <begin position="12"/>
        <end position="30"/>
    </location>
</feature>
<comment type="subcellular location">
    <subcellularLocation>
        <location evidence="1">Membrane</location>
        <topology evidence="1">Multi-pass membrane protein</topology>
    </subcellularLocation>
</comment>
<dbReference type="EMBL" id="SDMQ01000002">
    <property type="protein sequence ID" value="TBT87215.1"/>
    <property type="molecule type" value="Genomic_DNA"/>
</dbReference>
<dbReference type="OrthoDB" id="9799225at2"/>
<evidence type="ECO:0000313" key="9">
    <source>
        <dbReference type="Proteomes" id="UP000292373"/>
    </source>
</evidence>
<feature type="transmembrane region" description="Helical" evidence="7">
    <location>
        <begin position="200"/>
        <end position="233"/>
    </location>
</feature>
<proteinExistence type="inferred from homology"/>
<comment type="similarity">
    <text evidence="2">Belongs to the autoinducer-2 exporter (AI-2E) (TC 2.A.86) family.</text>
</comment>
<gene>
    <name evidence="8" type="ORF">ET989_02565</name>
</gene>
<dbReference type="GO" id="GO:0055085">
    <property type="term" value="P:transmembrane transport"/>
    <property type="evidence" value="ECO:0007669"/>
    <property type="project" value="TreeGrafter"/>
</dbReference>
<evidence type="ECO:0000256" key="1">
    <source>
        <dbReference type="ARBA" id="ARBA00004141"/>
    </source>
</evidence>
<dbReference type="PANTHER" id="PTHR21716:SF64">
    <property type="entry name" value="AI-2 TRANSPORT PROTEIN TQSA"/>
    <property type="match status" value="1"/>
</dbReference>
<evidence type="ECO:0000256" key="2">
    <source>
        <dbReference type="ARBA" id="ARBA00009773"/>
    </source>
</evidence>
<keyword evidence="9" id="KW-1185">Reference proteome</keyword>
<organism evidence="8 9">
    <name type="scientific">Propioniciclava sinopodophylli</name>
    <dbReference type="NCBI Taxonomy" id="1837344"/>
    <lineage>
        <taxon>Bacteria</taxon>
        <taxon>Bacillati</taxon>
        <taxon>Actinomycetota</taxon>
        <taxon>Actinomycetes</taxon>
        <taxon>Propionibacteriales</taxon>
        <taxon>Propionibacteriaceae</taxon>
        <taxon>Propioniciclava</taxon>
    </lineage>
</organism>
<reference evidence="8 9" key="1">
    <citation type="submission" date="2019-01" db="EMBL/GenBank/DDBJ databases">
        <title>Lactibacter flavus gen. nov., sp. nov., a novel bacterium of the family Propionibacteriaceae isolated from raw milk and dairy products.</title>
        <authorList>
            <person name="Huptas C."/>
            <person name="Wenning M."/>
            <person name="Breitenwieser F."/>
            <person name="Doll E."/>
            <person name="Von Neubeck M."/>
            <person name="Busse H.-J."/>
            <person name="Scherer S."/>
        </authorList>
    </citation>
    <scope>NUCLEOTIDE SEQUENCE [LARGE SCALE GENOMIC DNA]</scope>
    <source>
        <strain evidence="8 9">KCTC 33808</strain>
    </source>
</reference>
<evidence type="ECO:0000313" key="8">
    <source>
        <dbReference type="EMBL" id="TBT87215.1"/>
    </source>
</evidence>
<dbReference type="RefSeq" id="WP_131167001.1">
    <property type="nucleotide sequence ID" value="NZ_SDMQ01000002.1"/>
</dbReference>
<sequence>MEQTQRPPVMPSIAVILLTVTAGIVVLFGMRQYADILGPLLLTVNLFIAAYPVYTWLVSLKVPRLLAQVVLALTVFAILALFAYALTWSFTALVQELPRYQPQFWKLYHEVVALMAQLGISEQQVVDQVKGVNPSSLAGLLSSALGSVTNVVSLLAVIVVMVFMMAFDSETFGDRNHLLRRHQPRVWHSIADFIAGVRRYWVVTSIFGLIVAVIDVIALEFLGVPLAMVWGILSFITNYIPNVGFVIGLVPPAIMALLANDPLTALLVVIIYSVANFVIQSIIQPKFNGDAVGITALVSFLSLLLWSSVLGALGALLALPMTLLAKAVLVDHDPQMRWVNAFISNEPASADPVPEPAQPELPLDDPDPGPATA</sequence>
<dbReference type="InterPro" id="IPR002549">
    <property type="entry name" value="AI-2E-like"/>
</dbReference>
<keyword evidence="4 7" id="KW-1133">Transmembrane helix</keyword>
<feature type="transmembrane region" description="Helical" evidence="7">
    <location>
        <begin position="36"/>
        <end position="57"/>
    </location>
</feature>
<comment type="caution">
    <text evidence="8">The sequence shown here is derived from an EMBL/GenBank/DDBJ whole genome shotgun (WGS) entry which is preliminary data.</text>
</comment>
<accession>A0A4Q9KHK8</accession>
<name>A0A4Q9KHK8_9ACTN</name>
<feature type="transmembrane region" description="Helical" evidence="7">
    <location>
        <begin position="69"/>
        <end position="90"/>
    </location>
</feature>
<evidence type="ECO:0000256" key="4">
    <source>
        <dbReference type="ARBA" id="ARBA00022989"/>
    </source>
</evidence>
<feature type="transmembrane region" description="Helical" evidence="7">
    <location>
        <begin position="265"/>
        <end position="283"/>
    </location>
</feature>
<evidence type="ECO:0000256" key="7">
    <source>
        <dbReference type="SAM" id="Phobius"/>
    </source>
</evidence>
<evidence type="ECO:0000256" key="6">
    <source>
        <dbReference type="SAM" id="MobiDB-lite"/>
    </source>
</evidence>
<dbReference type="AlphaFoldDB" id="A0A4Q9KHK8"/>